<evidence type="ECO:0000259" key="2">
    <source>
        <dbReference type="PROSITE" id="PS50894"/>
    </source>
</evidence>
<proteinExistence type="predicted"/>
<dbReference type="InterPro" id="IPR036641">
    <property type="entry name" value="HPT_dom_sf"/>
</dbReference>
<feature type="modified residue" description="Phosphohistidine" evidence="1">
    <location>
        <position position="62"/>
    </location>
</feature>
<dbReference type="HOGENOM" id="CLU_157042_0_0_10"/>
<dbReference type="OrthoDB" id="982275at2"/>
<dbReference type="STRING" id="714943.Mucpa_1006"/>
<name>H1YE02_9SPHI</name>
<reference evidence="3" key="1">
    <citation type="submission" date="2011-09" db="EMBL/GenBank/DDBJ databases">
        <title>The permanent draft genome of Mucilaginibacter paludis DSM 18603.</title>
        <authorList>
            <consortium name="US DOE Joint Genome Institute (JGI-PGF)"/>
            <person name="Lucas S."/>
            <person name="Han J."/>
            <person name="Lapidus A."/>
            <person name="Bruce D."/>
            <person name="Goodwin L."/>
            <person name="Pitluck S."/>
            <person name="Peters L."/>
            <person name="Kyrpides N."/>
            <person name="Mavromatis K."/>
            <person name="Ivanova N."/>
            <person name="Mikhailova N."/>
            <person name="Held B."/>
            <person name="Detter J.C."/>
            <person name="Tapia R."/>
            <person name="Han C."/>
            <person name="Land M."/>
            <person name="Hauser L."/>
            <person name="Markowitz V."/>
            <person name="Cheng J.-F."/>
            <person name="Hugenholtz P."/>
            <person name="Woyke T."/>
            <person name="Wu D."/>
            <person name="Tindall B."/>
            <person name="Brambilla E."/>
            <person name="Klenk H.-P."/>
            <person name="Eisen J.A."/>
        </authorList>
    </citation>
    <scope>NUCLEOTIDE SEQUENCE [LARGE SCALE GENOMIC DNA]</scope>
    <source>
        <strain evidence="3">DSM 18603</strain>
    </source>
</reference>
<evidence type="ECO:0000313" key="3">
    <source>
        <dbReference type="EMBL" id="EHQ25180.1"/>
    </source>
</evidence>
<dbReference type="PROSITE" id="PS50894">
    <property type="entry name" value="HPT"/>
    <property type="match status" value="1"/>
</dbReference>
<gene>
    <name evidence="3" type="ORF">Mucpa_1006</name>
</gene>
<dbReference type="Pfam" id="PF01627">
    <property type="entry name" value="Hpt"/>
    <property type="match status" value="1"/>
</dbReference>
<dbReference type="Gene3D" id="1.20.120.160">
    <property type="entry name" value="HPT domain"/>
    <property type="match status" value="1"/>
</dbReference>
<feature type="domain" description="HPt" evidence="2">
    <location>
        <begin position="23"/>
        <end position="121"/>
    </location>
</feature>
<dbReference type="RefSeq" id="WP_008504840.1">
    <property type="nucleotide sequence ID" value="NZ_CM001403.1"/>
</dbReference>
<keyword evidence="4" id="KW-1185">Reference proteome</keyword>
<dbReference type="AlphaFoldDB" id="H1YE02"/>
<dbReference type="SUPFAM" id="SSF47226">
    <property type="entry name" value="Histidine-containing phosphotransfer domain, HPT domain"/>
    <property type="match status" value="1"/>
</dbReference>
<protein>
    <submittedName>
        <fullName evidence="3">Hpt domain protein</fullName>
    </submittedName>
</protein>
<dbReference type="eggNOG" id="COG2198">
    <property type="taxonomic scope" value="Bacteria"/>
</dbReference>
<dbReference type="GO" id="GO:0000160">
    <property type="term" value="P:phosphorelay signal transduction system"/>
    <property type="evidence" value="ECO:0007669"/>
    <property type="project" value="InterPro"/>
</dbReference>
<evidence type="ECO:0000256" key="1">
    <source>
        <dbReference type="PROSITE-ProRule" id="PRU00110"/>
    </source>
</evidence>
<dbReference type="GO" id="GO:0004672">
    <property type="term" value="F:protein kinase activity"/>
    <property type="evidence" value="ECO:0007669"/>
    <property type="project" value="UniProtKB-ARBA"/>
</dbReference>
<dbReference type="EMBL" id="CM001403">
    <property type="protein sequence ID" value="EHQ25180.1"/>
    <property type="molecule type" value="Genomic_DNA"/>
</dbReference>
<organism evidence="3 4">
    <name type="scientific">Mucilaginibacter paludis DSM 18603</name>
    <dbReference type="NCBI Taxonomy" id="714943"/>
    <lineage>
        <taxon>Bacteria</taxon>
        <taxon>Pseudomonadati</taxon>
        <taxon>Bacteroidota</taxon>
        <taxon>Sphingobacteriia</taxon>
        <taxon>Sphingobacteriales</taxon>
        <taxon>Sphingobacteriaceae</taxon>
        <taxon>Mucilaginibacter</taxon>
    </lineage>
</organism>
<keyword evidence="1" id="KW-0597">Phosphoprotein</keyword>
<dbReference type="InterPro" id="IPR008207">
    <property type="entry name" value="Sig_transdc_His_kin_Hpt_dom"/>
</dbReference>
<sequence>MPEIEISDQNFDLSFLMEIADGSNEFLVESIELFLKQTPELMLAIDHAIKSQDWAAAGQSAHKLKPNLGFFGMLGGQTLMQELEALAKTAPDSQLIKAKFDELQAIITPTLVKLEVIKNAKAAEL</sequence>
<dbReference type="Proteomes" id="UP000002774">
    <property type="component" value="Chromosome"/>
</dbReference>
<evidence type="ECO:0000313" key="4">
    <source>
        <dbReference type="Proteomes" id="UP000002774"/>
    </source>
</evidence>
<accession>H1YE02</accession>